<feature type="binding site" evidence="8">
    <location>
        <position position="210"/>
    </location>
    <ligand>
        <name>Zn(2+)</name>
        <dbReference type="ChEBI" id="CHEBI:29105"/>
        <label>2</label>
    </ligand>
</feature>
<gene>
    <name evidence="9" type="ORF">H8699_01175</name>
</gene>
<dbReference type="GO" id="GO:0046872">
    <property type="term" value="F:metal ion binding"/>
    <property type="evidence" value="ECO:0007669"/>
    <property type="project" value="UniProtKB-UniRule"/>
</dbReference>
<dbReference type="GO" id="GO:0006508">
    <property type="term" value="P:proteolysis"/>
    <property type="evidence" value="ECO:0007669"/>
    <property type="project" value="UniProtKB-KW"/>
</dbReference>
<name>A0A926HLY5_9FIRM</name>
<dbReference type="EMBL" id="JACRSO010000001">
    <property type="protein sequence ID" value="MBC8528050.1"/>
    <property type="molecule type" value="Genomic_DNA"/>
</dbReference>
<reference evidence="9" key="1">
    <citation type="submission" date="2020-08" db="EMBL/GenBank/DDBJ databases">
        <title>Genome public.</title>
        <authorList>
            <person name="Liu C."/>
            <person name="Sun Q."/>
        </authorList>
    </citation>
    <scope>NUCLEOTIDE SEQUENCE</scope>
    <source>
        <strain evidence="9">NSJ-44</strain>
    </source>
</reference>
<dbReference type="AlphaFoldDB" id="A0A926HLY5"/>
<dbReference type="InterPro" id="IPR051464">
    <property type="entry name" value="Peptidase_M42_aminopept"/>
</dbReference>
<dbReference type="Gene3D" id="2.40.30.40">
    <property type="entry name" value="Peptidase M42, domain 2"/>
    <property type="match status" value="1"/>
</dbReference>
<dbReference type="PIRSF" id="PIRSF001123">
    <property type="entry name" value="PepA_GA"/>
    <property type="match status" value="1"/>
</dbReference>
<dbReference type="SUPFAM" id="SSF101821">
    <property type="entry name" value="Aminopeptidase/glucanase lid domain"/>
    <property type="match status" value="1"/>
</dbReference>
<evidence type="ECO:0000256" key="3">
    <source>
        <dbReference type="ARBA" id="ARBA00022670"/>
    </source>
</evidence>
<evidence type="ECO:0000256" key="7">
    <source>
        <dbReference type="PIRSR" id="PIRSR001123-1"/>
    </source>
</evidence>
<dbReference type="Gene3D" id="3.40.630.10">
    <property type="entry name" value="Zn peptidases"/>
    <property type="match status" value="1"/>
</dbReference>
<dbReference type="Pfam" id="PF05343">
    <property type="entry name" value="Peptidase_M42"/>
    <property type="match status" value="1"/>
</dbReference>
<evidence type="ECO:0000256" key="1">
    <source>
        <dbReference type="ARBA" id="ARBA00006272"/>
    </source>
</evidence>
<dbReference type="GO" id="GO:0004177">
    <property type="term" value="F:aminopeptidase activity"/>
    <property type="evidence" value="ECO:0007669"/>
    <property type="project" value="UniProtKB-UniRule"/>
</dbReference>
<keyword evidence="10" id="KW-1185">Reference proteome</keyword>
<feature type="binding site" evidence="8">
    <location>
        <position position="232"/>
    </location>
    <ligand>
        <name>Zn(2+)</name>
        <dbReference type="ChEBI" id="CHEBI:29105"/>
        <label>1</label>
    </ligand>
</feature>
<organism evidence="9 10">
    <name type="scientific">Luoshenia tenuis</name>
    <dbReference type="NCBI Taxonomy" id="2763654"/>
    <lineage>
        <taxon>Bacteria</taxon>
        <taxon>Bacillati</taxon>
        <taxon>Bacillota</taxon>
        <taxon>Clostridia</taxon>
        <taxon>Christensenellales</taxon>
        <taxon>Christensenellaceae</taxon>
        <taxon>Luoshenia</taxon>
    </lineage>
</organism>
<feature type="active site" description="Proton acceptor" evidence="7">
    <location>
        <position position="209"/>
    </location>
</feature>
<dbReference type="Proteomes" id="UP000654279">
    <property type="component" value="Unassembled WGS sequence"/>
</dbReference>
<keyword evidence="5" id="KW-0378">Hydrolase</keyword>
<feature type="binding site" evidence="8">
    <location>
        <position position="177"/>
    </location>
    <ligand>
        <name>Zn(2+)</name>
        <dbReference type="ChEBI" id="CHEBI:29105"/>
        <label>2</label>
    </ligand>
</feature>
<protein>
    <submittedName>
        <fullName evidence="9">M20/M25/M40 family metallo-hydrolase</fullName>
    </submittedName>
</protein>
<keyword evidence="2" id="KW-0031">Aminopeptidase</keyword>
<comment type="caution">
    <text evidence="9">The sequence shown here is derived from an EMBL/GenBank/DDBJ whole genome shotgun (WGS) entry which is preliminary data.</text>
</comment>
<evidence type="ECO:0000256" key="6">
    <source>
        <dbReference type="PIRNR" id="PIRNR001123"/>
    </source>
</evidence>
<feature type="binding site" evidence="8">
    <location>
        <position position="177"/>
    </location>
    <ligand>
        <name>Zn(2+)</name>
        <dbReference type="ChEBI" id="CHEBI:29105"/>
        <label>1</label>
    </ligand>
</feature>
<dbReference type="InterPro" id="IPR008007">
    <property type="entry name" value="Peptidase_M42"/>
</dbReference>
<keyword evidence="3" id="KW-0645">Protease</keyword>
<evidence type="ECO:0000256" key="5">
    <source>
        <dbReference type="ARBA" id="ARBA00022801"/>
    </source>
</evidence>
<dbReference type="PANTHER" id="PTHR32481">
    <property type="entry name" value="AMINOPEPTIDASE"/>
    <property type="match status" value="1"/>
</dbReference>
<evidence type="ECO:0000256" key="4">
    <source>
        <dbReference type="ARBA" id="ARBA00022723"/>
    </source>
</evidence>
<feature type="binding site" evidence="8">
    <location>
        <position position="315"/>
    </location>
    <ligand>
        <name>Zn(2+)</name>
        <dbReference type="ChEBI" id="CHEBI:29105"/>
        <label>2</label>
    </ligand>
</feature>
<evidence type="ECO:0000256" key="8">
    <source>
        <dbReference type="PIRSR" id="PIRSR001123-2"/>
    </source>
</evidence>
<evidence type="ECO:0000313" key="9">
    <source>
        <dbReference type="EMBL" id="MBC8528050.1"/>
    </source>
</evidence>
<dbReference type="InterPro" id="IPR023367">
    <property type="entry name" value="Peptidase_M42_dom2"/>
</dbReference>
<dbReference type="RefSeq" id="WP_249284108.1">
    <property type="nucleotide sequence ID" value="NZ_JACRSO010000001.1"/>
</dbReference>
<evidence type="ECO:0000256" key="2">
    <source>
        <dbReference type="ARBA" id="ARBA00022438"/>
    </source>
</evidence>
<comment type="cofactor">
    <cofactor evidence="8">
        <name>a divalent metal cation</name>
        <dbReference type="ChEBI" id="CHEBI:60240"/>
    </cofactor>
    <text evidence="8">Binds 2 divalent metal cations per subunit.</text>
</comment>
<feature type="binding site" evidence="8">
    <location>
        <position position="67"/>
    </location>
    <ligand>
        <name>Zn(2+)</name>
        <dbReference type="ChEBI" id="CHEBI:29105"/>
        <label>1</label>
    </ligand>
</feature>
<keyword evidence="4 8" id="KW-0479">Metal-binding</keyword>
<dbReference type="SUPFAM" id="SSF53187">
    <property type="entry name" value="Zn-dependent exopeptidases"/>
    <property type="match status" value="1"/>
</dbReference>
<dbReference type="PANTHER" id="PTHR32481:SF0">
    <property type="entry name" value="AMINOPEPTIDASE YPDE-RELATED"/>
    <property type="match status" value="1"/>
</dbReference>
<proteinExistence type="inferred from homology"/>
<comment type="similarity">
    <text evidence="1 6">Belongs to the peptidase M42 family.</text>
</comment>
<evidence type="ECO:0000313" key="10">
    <source>
        <dbReference type="Proteomes" id="UP000654279"/>
    </source>
</evidence>
<accession>A0A926HLY5</accession>
<sequence length="350" mass="38198">MQQAQMKKTLDDWLQTPGLSGHEGEMAEKVMAAFSAAGAEVWQDELMNVYAAVGPKQGRPLVMVSAHMDEIGMMVDRIDEDGFIFFSQIGGIDPRILPAQEVSVEGKKPLYGIIGLKPPHVTTVQERKKVLPINELAIDVGLDAEQVRALVSPGDRIHFDAPLHELSGRTVAGHTLDDRAGVLAMLEACLALREEKLSCRMVFVTSVQEEVGTRGAKVAAYGLQPDIAIAIDVTHGKTPDAPADLVFPLKNIVLTVGPNIHPKLVKEAQRIARQEKIDYEIEVEAHVTGTDADPLQISRTGIPTMLIELPLKYMHTTVETLDLKTVKDSAKLLHAIATALGKDWEAKLCF</sequence>